<accession>W9QK45</accession>
<keyword evidence="2" id="KW-1185">Reference proteome</keyword>
<protein>
    <submittedName>
        <fullName evidence="1">Uncharacterized protein</fullName>
    </submittedName>
</protein>
<gene>
    <name evidence="1" type="ORF">L484_012685</name>
</gene>
<reference evidence="2" key="1">
    <citation type="submission" date="2013-01" db="EMBL/GenBank/DDBJ databases">
        <title>Draft Genome Sequence of a Mulberry Tree, Morus notabilis C.K. Schneid.</title>
        <authorList>
            <person name="He N."/>
            <person name="Zhao S."/>
        </authorList>
    </citation>
    <scope>NUCLEOTIDE SEQUENCE</scope>
</reference>
<name>W9QK45_9ROSA</name>
<sequence>MKATSLRESIGVLEYGRHGACDPIRGAPIESKSLLSRHFRSVRVWMQSCMEERCHTFMFFSRYLESKNDTTPFASVHWRTV</sequence>
<dbReference type="EMBL" id="KE343425">
    <property type="protein sequence ID" value="EXB28926.1"/>
    <property type="molecule type" value="Genomic_DNA"/>
</dbReference>
<dbReference type="Proteomes" id="UP000030645">
    <property type="component" value="Unassembled WGS sequence"/>
</dbReference>
<proteinExistence type="predicted"/>
<dbReference type="AlphaFoldDB" id="W9QK45"/>
<evidence type="ECO:0000313" key="1">
    <source>
        <dbReference type="EMBL" id="EXB28926.1"/>
    </source>
</evidence>
<evidence type="ECO:0000313" key="2">
    <source>
        <dbReference type="Proteomes" id="UP000030645"/>
    </source>
</evidence>
<organism evidence="1 2">
    <name type="scientific">Morus notabilis</name>
    <dbReference type="NCBI Taxonomy" id="981085"/>
    <lineage>
        <taxon>Eukaryota</taxon>
        <taxon>Viridiplantae</taxon>
        <taxon>Streptophyta</taxon>
        <taxon>Embryophyta</taxon>
        <taxon>Tracheophyta</taxon>
        <taxon>Spermatophyta</taxon>
        <taxon>Magnoliopsida</taxon>
        <taxon>eudicotyledons</taxon>
        <taxon>Gunneridae</taxon>
        <taxon>Pentapetalae</taxon>
        <taxon>rosids</taxon>
        <taxon>fabids</taxon>
        <taxon>Rosales</taxon>
        <taxon>Moraceae</taxon>
        <taxon>Moreae</taxon>
        <taxon>Morus</taxon>
    </lineage>
</organism>